<dbReference type="InterPro" id="IPR027417">
    <property type="entry name" value="P-loop_NTPase"/>
</dbReference>
<dbReference type="InterPro" id="IPR041095">
    <property type="entry name" value="EFG_II"/>
</dbReference>
<dbReference type="SUPFAM" id="SSF54980">
    <property type="entry name" value="EF-G C-terminal domain-like"/>
    <property type="match status" value="2"/>
</dbReference>
<dbReference type="SUPFAM" id="SSF50447">
    <property type="entry name" value="Translation proteins"/>
    <property type="match status" value="1"/>
</dbReference>
<protein>
    <submittedName>
        <fullName evidence="5">Small GTP-binding protein domain-containing protein</fullName>
    </submittedName>
</protein>
<organism evidence="5 6">
    <name type="scientific">Ligilactobacillus ruminis</name>
    <dbReference type="NCBI Taxonomy" id="1623"/>
    <lineage>
        <taxon>Bacteria</taxon>
        <taxon>Bacillati</taxon>
        <taxon>Bacillota</taxon>
        <taxon>Bacilli</taxon>
        <taxon>Lactobacillales</taxon>
        <taxon>Lactobacillaceae</taxon>
        <taxon>Ligilactobacillus</taxon>
    </lineage>
</organism>
<dbReference type="InterPro" id="IPR035647">
    <property type="entry name" value="EFG_III/V"/>
</dbReference>
<evidence type="ECO:0000259" key="4">
    <source>
        <dbReference type="PROSITE" id="PS51722"/>
    </source>
</evidence>
<evidence type="ECO:0000256" key="3">
    <source>
        <dbReference type="ARBA" id="ARBA00023134"/>
    </source>
</evidence>
<dbReference type="EMBL" id="FOCC01000008">
    <property type="protein sequence ID" value="SEM74627.1"/>
    <property type="molecule type" value="Genomic_DNA"/>
</dbReference>
<dbReference type="PRINTS" id="PR01037">
    <property type="entry name" value="TCRTETOQM"/>
</dbReference>
<dbReference type="Gene3D" id="3.30.70.870">
    <property type="entry name" value="Elongation Factor G (Translational Gtpase), domain 3"/>
    <property type="match status" value="1"/>
</dbReference>
<dbReference type="InterPro" id="IPR005225">
    <property type="entry name" value="Small_GTP-bd"/>
</dbReference>
<dbReference type="InterPro" id="IPR000640">
    <property type="entry name" value="EFG_V-like"/>
</dbReference>
<dbReference type="Proteomes" id="UP000182089">
    <property type="component" value="Unassembled WGS sequence"/>
</dbReference>
<evidence type="ECO:0000313" key="6">
    <source>
        <dbReference type="Proteomes" id="UP000182089"/>
    </source>
</evidence>
<evidence type="ECO:0000256" key="1">
    <source>
        <dbReference type="ARBA" id="ARBA00022741"/>
    </source>
</evidence>
<dbReference type="Pfam" id="PF14492">
    <property type="entry name" value="EFG_III"/>
    <property type="match status" value="1"/>
</dbReference>
<gene>
    <name evidence="5" type="ORF">SAMN05216431_10810</name>
</gene>
<keyword evidence="2" id="KW-0648">Protein biosynthesis</keyword>
<comment type="caution">
    <text evidence="5">The sequence shown here is derived from an EMBL/GenBank/DDBJ whole genome shotgun (WGS) entry which is preliminary data.</text>
</comment>
<dbReference type="Pfam" id="PF00679">
    <property type="entry name" value="EFG_C"/>
    <property type="match status" value="1"/>
</dbReference>
<dbReference type="Pfam" id="PF03764">
    <property type="entry name" value="EFG_IV"/>
    <property type="match status" value="1"/>
</dbReference>
<dbReference type="InterPro" id="IPR020568">
    <property type="entry name" value="Ribosomal_Su5_D2-typ_SF"/>
</dbReference>
<dbReference type="Gene3D" id="2.40.30.10">
    <property type="entry name" value="Translation factors"/>
    <property type="match status" value="1"/>
</dbReference>
<dbReference type="Gene3D" id="3.40.50.300">
    <property type="entry name" value="P-loop containing nucleotide triphosphate hydrolases"/>
    <property type="match status" value="1"/>
</dbReference>
<evidence type="ECO:0000313" key="5">
    <source>
        <dbReference type="EMBL" id="SEM74627.1"/>
    </source>
</evidence>
<accession>A0ABY1AC39</accession>
<keyword evidence="3" id="KW-0342">GTP-binding</keyword>
<dbReference type="PROSITE" id="PS51722">
    <property type="entry name" value="G_TR_2"/>
    <property type="match status" value="1"/>
</dbReference>
<proteinExistence type="predicted"/>
<keyword evidence="1" id="KW-0547">Nucleotide-binding</keyword>
<dbReference type="SUPFAM" id="SSF52540">
    <property type="entry name" value="P-loop containing nucleoside triphosphate hydrolases"/>
    <property type="match status" value="1"/>
</dbReference>
<dbReference type="SMART" id="SM00889">
    <property type="entry name" value="EFG_IV"/>
    <property type="match status" value="1"/>
</dbReference>
<evidence type="ECO:0000256" key="2">
    <source>
        <dbReference type="ARBA" id="ARBA00022917"/>
    </source>
</evidence>
<dbReference type="Pfam" id="PF00009">
    <property type="entry name" value="GTP_EFTU"/>
    <property type="match status" value="1"/>
</dbReference>
<dbReference type="Gene3D" id="3.30.70.240">
    <property type="match status" value="1"/>
</dbReference>
<dbReference type="InterPro" id="IPR005517">
    <property type="entry name" value="Transl_elong_EFG/EF2_IV"/>
</dbReference>
<dbReference type="InterPro" id="IPR014721">
    <property type="entry name" value="Ribsml_uS5_D2-typ_fold_subgr"/>
</dbReference>
<dbReference type="PANTHER" id="PTHR43261">
    <property type="entry name" value="TRANSLATION ELONGATION FACTOR G-RELATED"/>
    <property type="match status" value="1"/>
</dbReference>
<sequence>MKKSTKLSSLFQSFSTFDKIVMKEGDFIKQIIAGIVASVDAGKTTLSEALMYQAGKLAHLGRVDKGESFLDTTPLEKKRGITIFSHQANLTFNNLALTLLDTPGHLDFAIQTEEVLSILDYAILVLSSKDLVTNQSKKIWQLLTKYHVPTFIFVNKMDLTPTSKDELLKVISSELNAPLVDFSNANFKEEAAYKSEMLLETYLETETITDQQLQAAIFKSEIIPCYFGSALKMDGIKTFCSDLAAWTKNIAPTPSFSARVFKITHESKGERLTWLRLYGGQLNVRAQLLEGQKINQIRLYDGESFKNVSTFSQGVCAVTGLTASYSGQGLGEIADLTLTQAPVMTYRVNTNGNDFFECLKAFQELNDEDPSLNLSWSQELQELSLQVMGKMQLDVLQDILHNRYHLDIDFDQGSILYQETITQPIEAVGHFEPLRHYAEVHLLLEPLPHGSGLQFASTCSLDDLAINWQKQIISHLKAKKHRGVLGGYPLTDVKITLVTGKSHLKHTEGGDFYQASCRAVRQGLMALHAKNACELLEPWYQFTLETPLNLLGKAMTDIVQLGGSVDQTLDQTISGKVPVATIQTYLDTFRAYTHGQGQIDLTLLGYLPCHDQDVLKKLAYQPESDLENTPQSVFCAHGAGFTVNWQDVPKMMHCAYVTPYH</sequence>
<dbReference type="InterPro" id="IPR009000">
    <property type="entry name" value="Transl_B-barrel_sf"/>
</dbReference>
<name>A0ABY1AC39_9LACO</name>
<dbReference type="NCBIfam" id="TIGR00231">
    <property type="entry name" value="small_GTP"/>
    <property type="match status" value="1"/>
</dbReference>
<feature type="domain" description="Tr-type G" evidence="4">
    <location>
        <begin position="28"/>
        <end position="253"/>
    </location>
</feature>
<dbReference type="InterPro" id="IPR000795">
    <property type="entry name" value="T_Tr_GTP-bd_dom"/>
</dbReference>
<dbReference type="SUPFAM" id="SSF54211">
    <property type="entry name" value="Ribosomal protein S5 domain 2-like"/>
    <property type="match status" value="1"/>
</dbReference>
<dbReference type="PANTHER" id="PTHR43261:SF1">
    <property type="entry name" value="RIBOSOME-RELEASING FACTOR 2, MITOCHONDRIAL"/>
    <property type="match status" value="1"/>
</dbReference>
<dbReference type="PRINTS" id="PR00315">
    <property type="entry name" value="ELONGATNFCT"/>
</dbReference>
<dbReference type="Gene3D" id="3.30.230.10">
    <property type="match status" value="1"/>
</dbReference>
<reference evidence="5 6" key="1">
    <citation type="submission" date="2016-10" db="EMBL/GenBank/DDBJ databases">
        <authorList>
            <person name="Varghese N."/>
            <person name="Submissions S."/>
        </authorList>
    </citation>
    <scope>NUCLEOTIDE SEQUENCE [LARGE SCALE GENOMIC DNA]</scope>
    <source>
        <strain evidence="5 6">WC1T17</strain>
    </source>
</reference>